<evidence type="ECO:0000256" key="2">
    <source>
        <dbReference type="SAM" id="Phobius"/>
    </source>
</evidence>
<dbReference type="InterPro" id="IPR036249">
    <property type="entry name" value="Thioredoxin-like_sf"/>
</dbReference>
<protein>
    <submittedName>
        <fullName evidence="3">Electron transporter SCO1/senC</fullName>
    </submittedName>
</protein>
<dbReference type="Gene3D" id="3.40.30.10">
    <property type="entry name" value="Glutaredoxin"/>
    <property type="match status" value="1"/>
</dbReference>
<evidence type="ECO:0000313" key="3">
    <source>
        <dbReference type="EMBL" id="BCX49177.1"/>
    </source>
</evidence>
<accession>A0ABM7RIA7</accession>
<dbReference type="SUPFAM" id="SSF52833">
    <property type="entry name" value="Thioredoxin-like"/>
    <property type="match status" value="1"/>
</dbReference>
<dbReference type="Proteomes" id="UP001374893">
    <property type="component" value="Chromosome"/>
</dbReference>
<dbReference type="RefSeq" id="WP_338685656.1">
    <property type="nucleotide sequence ID" value="NZ_AP024702.1"/>
</dbReference>
<keyword evidence="4" id="KW-1185">Reference proteome</keyword>
<evidence type="ECO:0000313" key="4">
    <source>
        <dbReference type="Proteomes" id="UP001374893"/>
    </source>
</evidence>
<keyword evidence="2" id="KW-0472">Membrane</keyword>
<dbReference type="EMBL" id="AP024702">
    <property type="protein sequence ID" value="BCX49177.1"/>
    <property type="molecule type" value="Genomic_DNA"/>
</dbReference>
<sequence length="264" mass="30459">MRRPAENLEPAVRDPRKLRLTAFILVAVMAVSGVLILVAYNRDAARRAEDDRPAFVTRLRTDKHDFKLWRQDESEASLLDLLGDVFVIVPVVFEQPESWSTTRQVLLDLKQRYGTREDFHIVCVTLDPENESPEKLGEYASDLGAELPFWWLAGAREESVHKYFKNVLQSGFMPKEEDGTWEFDPTFMLVDRDGHLRQPTVRARKPNGRELNFRNKVPFNFEQAAEWDEQGKSEGLEKSNVETLKELLFKTAEELLATPAKQEP</sequence>
<name>A0ABM7RIA7_9BACT</name>
<gene>
    <name evidence="3" type="ORF">HAHE_30850</name>
</gene>
<evidence type="ECO:0000256" key="1">
    <source>
        <dbReference type="ARBA" id="ARBA00010996"/>
    </source>
</evidence>
<comment type="similarity">
    <text evidence="1">Belongs to the SCO1/2 family.</text>
</comment>
<keyword evidence="2" id="KW-0812">Transmembrane</keyword>
<proteinExistence type="inferred from homology"/>
<keyword evidence="2" id="KW-1133">Transmembrane helix</keyword>
<reference evidence="3 4" key="1">
    <citation type="submission" date="2021-06" db="EMBL/GenBank/DDBJ databases">
        <title>Complete genome of Haloferula helveola possessing various polysaccharide degrading enzymes.</title>
        <authorList>
            <person name="Takami H."/>
            <person name="Huang C."/>
            <person name="Hamasaki K."/>
        </authorList>
    </citation>
    <scope>NUCLEOTIDE SEQUENCE [LARGE SCALE GENOMIC DNA]</scope>
    <source>
        <strain evidence="3 4">CN-1</strain>
    </source>
</reference>
<feature type="transmembrane region" description="Helical" evidence="2">
    <location>
        <begin position="20"/>
        <end position="40"/>
    </location>
</feature>
<dbReference type="Pfam" id="PF02630">
    <property type="entry name" value="SCO1-SenC"/>
    <property type="match status" value="1"/>
</dbReference>
<dbReference type="InterPro" id="IPR003782">
    <property type="entry name" value="SCO1/SenC"/>
</dbReference>
<organism evidence="3 4">
    <name type="scientific">Haloferula helveola</name>
    <dbReference type="NCBI Taxonomy" id="490095"/>
    <lineage>
        <taxon>Bacteria</taxon>
        <taxon>Pseudomonadati</taxon>
        <taxon>Verrucomicrobiota</taxon>
        <taxon>Verrucomicrobiia</taxon>
        <taxon>Verrucomicrobiales</taxon>
        <taxon>Verrucomicrobiaceae</taxon>
        <taxon>Haloferula</taxon>
    </lineage>
</organism>